<name>A0A0F9P9Q4_9ZZZZ</name>
<dbReference type="AlphaFoldDB" id="A0A0F9P9Q4"/>
<accession>A0A0F9P9Q4</accession>
<protein>
    <submittedName>
        <fullName evidence="1">Uncharacterized protein</fullName>
    </submittedName>
</protein>
<proteinExistence type="predicted"/>
<dbReference type="EMBL" id="LAZR01005711">
    <property type="protein sequence ID" value="KKM97745.1"/>
    <property type="molecule type" value="Genomic_DNA"/>
</dbReference>
<reference evidence="1" key="1">
    <citation type="journal article" date="2015" name="Nature">
        <title>Complex archaea that bridge the gap between prokaryotes and eukaryotes.</title>
        <authorList>
            <person name="Spang A."/>
            <person name="Saw J.H."/>
            <person name="Jorgensen S.L."/>
            <person name="Zaremba-Niedzwiedzka K."/>
            <person name="Martijn J."/>
            <person name="Lind A.E."/>
            <person name="van Eijk R."/>
            <person name="Schleper C."/>
            <person name="Guy L."/>
            <person name="Ettema T.J."/>
        </authorList>
    </citation>
    <scope>NUCLEOTIDE SEQUENCE</scope>
</reference>
<comment type="caution">
    <text evidence="1">The sequence shown here is derived from an EMBL/GenBank/DDBJ whole genome shotgun (WGS) entry which is preliminary data.</text>
</comment>
<evidence type="ECO:0000313" key="1">
    <source>
        <dbReference type="EMBL" id="KKM97745.1"/>
    </source>
</evidence>
<sequence length="229" mass="25384">MDDEIVANIPEERVFQGVTALVQSGLRELIQELTPKQLDFLRIRAMTSSDTAARHILGHERTEKDPHPERECGCGRHKTAWVDMREATVSDWKAHDEDFSKALEMLLTEPLIYAGAQLQALAPKAVVAYGDLLEPGNKPEVRRLAAKDVVEATGLKATPGVEGSGHGVAEQFGFKVALERFKRKLELSDQQRELLRIGGIELDAPAVREIERDLDGNDVEADNSELLPD</sequence>
<organism evidence="1">
    <name type="scientific">marine sediment metagenome</name>
    <dbReference type="NCBI Taxonomy" id="412755"/>
    <lineage>
        <taxon>unclassified sequences</taxon>
        <taxon>metagenomes</taxon>
        <taxon>ecological metagenomes</taxon>
    </lineage>
</organism>
<gene>
    <name evidence="1" type="ORF">LCGC14_1164880</name>
</gene>